<evidence type="ECO:0000313" key="1">
    <source>
        <dbReference type="EMBL" id="QJA50815.1"/>
    </source>
</evidence>
<proteinExistence type="predicted"/>
<organism evidence="1">
    <name type="scientific">viral metagenome</name>
    <dbReference type="NCBI Taxonomy" id="1070528"/>
    <lineage>
        <taxon>unclassified sequences</taxon>
        <taxon>metagenomes</taxon>
        <taxon>organismal metagenomes</taxon>
    </lineage>
</organism>
<dbReference type="EMBL" id="MT141521">
    <property type="protein sequence ID" value="QJA64530.1"/>
    <property type="molecule type" value="Genomic_DNA"/>
</dbReference>
<accession>A0A6H1ZU66</accession>
<evidence type="ECO:0000313" key="2">
    <source>
        <dbReference type="EMBL" id="QJA64530.1"/>
    </source>
</evidence>
<gene>
    <name evidence="3" type="ORF">MM415A00115_0012</name>
    <name evidence="2" type="ORF">MM415B00490_0028</name>
    <name evidence="1" type="ORF">TM448A01903_0004</name>
</gene>
<reference evidence="1" key="1">
    <citation type="submission" date="2020-03" db="EMBL/GenBank/DDBJ databases">
        <title>The deep terrestrial virosphere.</title>
        <authorList>
            <person name="Holmfeldt K."/>
            <person name="Nilsson E."/>
            <person name="Simone D."/>
            <person name="Lopez-Fernandez M."/>
            <person name="Wu X."/>
            <person name="de Brujin I."/>
            <person name="Lundin D."/>
            <person name="Andersson A."/>
            <person name="Bertilsson S."/>
            <person name="Dopson M."/>
        </authorList>
    </citation>
    <scope>NUCLEOTIDE SEQUENCE</scope>
    <source>
        <strain evidence="3">MM415A00115</strain>
        <strain evidence="2">MM415B00490</strain>
        <strain evidence="1">TM448A01903</strain>
    </source>
</reference>
<dbReference type="EMBL" id="MT145190">
    <property type="protein sequence ID" value="QJI04777.1"/>
    <property type="molecule type" value="Genomic_DNA"/>
</dbReference>
<evidence type="ECO:0000313" key="3">
    <source>
        <dbReference type="EMBL" id="QJI04777.1"/>
    </source>
</evidence>
<dbReference type="EMBL" id="MT144219">
    <property type="protein sequence ID" value="QJA50815.1"/>
    <property type="molecule type" value="Genomic_DNA"/>
</dbReference>
<protein>
    <submittedName>
        <fullName evidence="1">Uncharacterized protein</fullName>
    </submittedName>
</protein>
<sequence length="92" mass="11017">MTPDIFLKRIVSYCSDGEYNLNQYFSQSDFKKGYMDYSFVDEVENLYKEIFDNEELLMKARKLMSRYFIMPKYGNSTTMRKSKNTPSNSQRV</sequence>
<name>A0A6H1ZU66_9ZZZZ</name>
<dbReference type="AlphaFoldDB" id="A0A6H1ZU66"/>